<comment type="subunit">
    <text evidence="17">Monomer. Interacts with FURIN.</text>
</comment>
<feature type="chain" id="PRO_5032794919" description="Lysosome-associated membrane glycoprotein 3" evidence="22">
    <location>
        <begin position="28"/>
        <end position="416"/>
    </location>
</feature>
<keyword evidence="9 21" id="KW-1133">Transmembrane helix</keyword>
<feature type="compositionally biased region" description="Polar residues" evidence="20">
    <location>
        <begin position="97"/>
        <end position="118"/>
    </location>
</feature>
<name>A0A834QA78_MARMO</name>
<evidence type="ECO:0000256" key="6">
    <source>
        <dbReference type="ARBA" id="ARBA00022729"/>
    </source>
</evidence>
<evidence type="ECO:0000256" key="20">
    <source>
        <dbReference type="SAM" id="MobiDB-lite"/>
    </source>
</evidence>
<comment type="caution">
    <text evidence="19">Lacks conserved residue(s) required for the propagation of feature annotation.</text>
</comment>
<feature type="compositionally biased region" description="Polar residues" evidence="20">
    <location>
        <begin position="70"/>
        <end position="89"/>
    </location>
</feature>
<evidence type="ECO:0000256" key="22">
    <source>
        <dbReference type="SAM" id="SignalP"/>
    </source>
</evidence>
<dbReference type="Pfam" id="PF01299">
    <property type="entry name" value="Lamp2-like_luminal"/>
    <property type="match status" value="1"/>
</dbReference>
<feature type="compositionally biased region" description="Low complexity" evidence="20">
    <location>
        <begin position="142"/>
        <end position="151"/>
    </location>
</feature>
<evidence type="ECO:0000256" key="3">
    <source>
        <dbReference type="ARBA" id="ARBA00004352"/>
    </source>
</evidence>
<feature type="disulfide bond" evidence="19">
    <location>
        <begin position="337"/>
        <end position="374"/>
    </location>
</feature>
<evidence type="ECO:0000256" key="2">
    <source>
        <dbReference type="ARBA" id="ARBA00004241"/>
    </source>
</evidence>
<feature type="compositionally biased region" description="Low complexity" evidence="20">
    <location>
        <begin position="171"/>
        <end position="188"/>
    </location>
</feature>
<comment type="function">
    <text evidence="16">Lysosomal membrane glycoprotein which plays a role in the unfolded protein response (UPR) that contributes to protein degradation and cell survival during proteasomal dysfunction. Plays a role in the process of fusion of the lysosome with the autophagosome, thereby modulating the autophagic process. Promotes hepatocellular lipogenesis through activation of the PI3K/Akt pathway. May also play a role in dendritic cell function and in adaptive immunity.</text>
</comment>
<reference evidence="24" key="1">
    <citation type="submission" date="2020-08" db="EMBL/GenBank/DDBJ databases">
        <authorList>
            <person name="Shumante A."/>
            <person name="Zimin A.V."/>
            <person name="Puiu D."/>
            <person name="Salzberg S.L."/>
        </authorList>
    </citation>
    <scope>NUCLEOTIDE SEQUENCE</scope>
    <source>
        <strain evidence="24">WC2-LM</strain>
        <tissue evidence="24">Liver</tissue>
    </source>
</reference>
<dbReference type="GO" id="GO:0005886">
    <property type="term" value="C:plasma membrane"/>
    <property type="evidence" value="ECO:0007669"/>
    <property type="project" value="TreeGrafter"/>
</dbReference>
<keyword evidence="6 22" id="KW-0732">Signal</keyword>
<feature type="region of interest" description="Disordered" evidence="20">
    <location>
        <begin position="67"/>
        <end position="206"/>
    </location>
</feature>
<evidence type="ECO:0000259" key="23">
    <source>
        <dbReference type="Pfam" id="PF01299"/>
    </source>
</evidence>
<keyword evidence="14 19" id="KW-0458">Lysosome</keyword>
<evidence type="ECO:0000256" key="12">
    <source>
        <dbReference type="ARBA" id="ARBA00023157"/>
    </source>
</evidence>
<evidence type="ECO:0000256" key="7">
    <source>
        <dbReference type="ARBA" id="ARBA00022753"/>
    </source>
</evidence>
<organism evidence="24 25">
    <name type="scientific">Marmota monax</name>
    <name type="common">Woodchuck</name>
    <dbReference type="NCBI Taxonomy" id="9995"/>
    <lineage>
        <taxon>Eukaryota</taxon>
        <taxon>Metazoa</taxon>
        <taxon>Chordata</taxon>
        <taxon>Craniata</taxon>
        <taxon>Vertebrata</taxon>
        <taxon>Euteleostomi</taxon>
        <taxon>Mammalia</taxon>
        <taxon>Eutheria</taxon>
        <taxon>Euarchontoglires</taxon>
        <taxon>Glires</taxon>
        <taxon>Rodentia</taxon>
        <taxon>Sciuromorpha</taxon>
        <taxon>Sciuridae</taxon>
        <taxon>Xerinae</taxon>
        <taxon>Marmotini</taxon>
        <taxon>Marmota</taxon>
    </lineage>
</organism>
<evidence type="ECO:0000256" key="8">
    <source>
        <dbReference type="ARBA" id="ARBA00022859"/>
    </source>
</evidence>
<feature type="signal peptide" evidence="22">
    <location>
        <begin position="1"/>
        <end position="27"/>
    </location>
</feature>
<dbReference type="GO" id="GO:0072594">
    <property type="term" value="P:establishment of protein localization to organelle"/>
    <property type="evidence" value="ECO:0007669"/>
    <property type="project" value="TreeGrafter"/>
</dbReference>
<dbReference type="PROSITE" id="PS51407">
    <property type="entry name" value="LAMP_3"/>
    <property type="match status" value="1"/>
</dbReference>
<keyword evidence="8" id="KW-0391">Immunity</keyword>
<dbReference type="GO" id="GO:0005765">
    <property type="term" value="C:lysosomal membrane"/>
    <property type="evidence" value="ECO:0007669"/>
    <property type="project" value="UniProtKB-SubCell"/>
</dbReference>
<dbReference type="GO" id="GO:0002250">
    <property type="term" value="P:adaptive immune response"/>
    <property type="evidence" value="ECO:0007669"/>
    <property type="project" value="UniProtKB-KW"/>
</dbReference>
<evidence type="ECO:0000313" key="25">
    <source>
        <dbReference type="Proteomes" id="UP000662637"/>
    </source>
</evidence>
<feature type="compositionally biased region" description="Polar residues" evidence="20">
    <location>
        <begin position="193"/>
        <end position="204"/>
    </location>
</feature>
<keyword evidence="10" id="KW-1064">Adaptive immunity</keyword>
<dbReference type="FunFam" id="2.40.160.110:FF:000006">
    <property type="entry name" value="Lysosome-associated membrane glycoprotein 3"/>
    <property type="match status" value="1"/>
</dbReference>
<dbReference type="GO" id="GO:0031901">
    <property type="term" value="C:early endosome membrane"/>
    <property type="evidence" value="ECO:0007669"/>
    <property type="project" value="UniProtKB-SubCell"/>
</dbReference>
<gene>
    <name evidence="24" type="ORF">GHT09_013779</name>
</gene>
<evidence type="ECO:0000256" key="4">
    <source>
        <dbReference type="ARBA" id="ARBA00004358"/>
    </source>
</evidence>
<proteinExistence type="inferred from homology"/>
<dbReference type="GO" id="GO:0009986">
    <property type="term" value="C:cell surface"/>
    <property type="evidence" value="ECO:0007669"/>
    <property type="project" value="UniProtKB-SubCell"/>
</dbReference>
<dbReference type="Gene3D" id="2.40.160.110">
    <property type="match status" value="1"/>
</dbReference>
<evidence type="ECO:0000256" key="16">
    <source>
        <dbReference type="ARBA" id="ARBA00060358"/>
    </source>
</evidence>
<dbReference type="GO" id="GO:0097233">
    <property type="term" value="C:alveolar lamellar body membrane"/>
    <property type="evidence" value="ECO:0007669"/>
    <property type="project" value="UniProtKB-ARBA"/>
</dbReference>
<evidence type="ECO:0000313" key="24">
    <source>
        <dbReference type="EMBL" id="KAF7475391.1"/>
    </source>
</evidence>
<feature type="compositionally biased region" description="Polar residues" evidence="20">
    <location>
        <begin position="156"/>
        <end position="170"/>
    </location>
</feature>
<evidence type="ECO:0000256" key="13">
    <source>
        <dbReference type="ARBA" id="ARBA00023180"/>
    </source>
</evidence>
<dbReference type="PRINTS" id="PR00336">
    <property type="entry name" value="LYSASSOCTDMP"/>
</dbReference>
<keyword evidence="11 19" id="KW-0472">Membrane</keyword>
<evidence type="ECO:0000256" key="14">
    <source>
        <dbReference type="ARBA" id="ARBA00023228"/>
    </source>
</evidence>
<evidence type="ECO:0000256" key="21">
    <source>
        <dbReference type="SAM" id="Phobius"/>
    </source>
</evidence>
<dbReference type="InterPro" id="IPR002000">
    <property type="entry name" value="Lysosome-assoc_membr_glycop"/>
</dbReference>
<sequence length="416" mass="44622">MPRQLSAVVVLSVSLAVILHDGPPIRATAFPESRHHLQPTEVATGQITAKLTHQGPHKAVAARSMEGHITSPTAVKTSNSENPRNTTMKTPPATPVTIKSNPSASPVTFTLATPNKSHPVTEATIGPTLTLSESPITPPAPTAGTSTSAVSHTTRKTIQPSEQTTLPKTLSTIPHKSTTSPKPSPLTHAPGTSPGSHNVTQTIPPATIVPGPTLVPQPSPAKTGVYQVLNGSRLCIKAEMGIQLIVQEKESAFSPPRYFNIDPNTTQASGNCGSRNSSLFLNFKGGSVNFTFTKEENSYYISEVEAYLTVSNPEKAYKGMKSAVMMFETVVGHSFKCVSEQSIQLSPQLQLKTMNVQLQAFDFEGDHFGNADECFSDRNRREIPVAVGLSIAGLLVIWLTACLVARKRPNRGYERM</sequence>
<evidence type="ECO:0000256" key="17">
    <source>
        <dbReference type="ARBA" id="ARBA00063533"/>
    </source>
</evidence>
<evidence type="ECO:0000256" key="5">
    <source>
        <dbReference type="ARBA" id="ARBA00022692"/>
    </source>
</evidence>
<evidence type="ECO:0000256" key="10">
    <source>
        <dbReference type="ARBA" id="ARBA00023130"/>
    </source>
</evidence>
<comment type="similarity">
    <text evidence="19">Belongs to the LAMP family.</text>
</comment>
<keyword evidence="15" id="KW-0968">Cytoplasmic vesicle</keyword>
<accession>A0A834QA78</accession>
<feature type="transmembrane region" description="Helical" evidence="21">
    <location>
        <begin position="383"/>
        <end position="405"/>
    </location>
</feature>
<evidence type="ECO:0000256" key="11">
    <source>
        <dbReference type="ARBA" id="ARBA00023136"/>
    </source>
</evidence>
<keyword evidence="5 19" id="KW-0812">Transmembrane</keyword>
<comment type="subcellular location">
    <subcellularLocation>
        <location evidence="2">Cell surface</location>
    </subcellularLocation>
    <subcellularLocation>
        <location evidence="4">Cytoplasmic vesicle membrane</location>
        <topology evidence="4">Single-pass type I membrane protein</topology>
    </subcellularLocation>
    <subcellularLocation>
        <location evidence="1">Early endosome membrane</location>
        <topology evidence="1">Single-pass type I membrane protein</topology>
    </subcellularLocation>
    <subcellularLocation>
        <location evidence="3 19">Lysosome membrane</location>
        <topology evidence="3 19">Single-pass type I membrane protein</topology>
    </subcellularLocation>
</comment>
<keyword evidence="13" id="KW-0325">Glycoprotein</keyword>
<dbReference type="PANTHER" id="PTHR11506">
    <property type="entry name" value="LYSOSOME-ASSOCIATED MEMBRANE GLYCOPROTEIN"/>
    <property type="match status" value="1"/>
</dbReference>
<dbReference type="AlphaFoldDB" id="A0A834QA78"/>
<evidence type="ECO:0000256" key="18">
    <source>
        <dbReference type="ARBA" id="ARBA00074382"/>
    </source>
</evidence>
<evidence type="ECO:0000256" key="15">
    <source>
        <dbReference type="ARBA" id="ARBA00023329"/>
    </source>
</evidence>
<dbReference type="InterPro" id="IPR048528">
    <property type="entry name" value="Lamp2-like_luminal"/>
</dbReference>
<dbReference type="EMBL" id="WJEC01003146">
    <property type="protein sequence ID" value="KAF7475391.1"/>
    <property type="molecule type" value="Genomic_DNA"/>
</dbReference>
<evidence type="ECO:0000256" key="19">
    <source>
        <dbReference type="PROSITE-ProRule" id="PRU00740"/>
    </source>
</evidence>
<evidence type="ECO:0000256" key="9">
    <source>
        <dbReference type="ARBA" id="ARBA00022989"/>
    </source>
</evidence>
<protein>
    <recommendedName>
        <fullName evidence="18">Lysosome-associated membrane glycoprotein 3</fullName>
    </recommendedName>
</protein>
<dbReference type="PANTHER" id="PTHR11506:SF30">
    <property type="entry name" value="LYSOSOME-ASSOCIATED MEMBRANE GLYCOPROTEIN 3"/>
    <property type="match status" value="1"/>
</dbReference>
<dbReference type="GO" id="GO:0031902">
    <property type="term" value="C:late endosome membrane"/>
    <property type="evidence" value="ECO:0007669"/>
    <property type="project" value="TreeGrafter"/>
</dbReference>
<dbReference type="Proteomes" id="UP000662637">
    <property type="component" value="Unassembled WGS sequence"/>
</dbReference>
<evidence type="ECO:0000256" key="1">
    <source>
        <dbReference type="ARBA" id="ARBA00004158"/>
    </source>
</evidence>
<keyword evidence="12 19" id="KW-1015">Disulfide bond</keyword>
<keyword evidence="7" id="KW-0967">Endosome</keyword>
<comment type="caution">
    <text evidence="24">The sequence shown here is derived from an EMBL/GenBank/DDBJ whole genome shotgun (WGS) entry which is preliminary data.</text>
</comment>
<feature type="domain" description="Lysosome-associated membrane glycoprotein 2-like luminal" evidence="23">
    <location>
        <begin position="222"/>
        <end position="364"/>
    </location>
</feature>